<feature type="coiled-coil region" evidence="9">
    <location>
        <begin position="37"/>
        <end position="88"/>
    </location>
</feature>
<keyword evidence="7 9" id="KW-0175">Coiled coil</keyword>
<evidence type="ECO:0000256" key="10">
    <source>
        <dbReference type="SAM" id="Phobius"/>
    </source>
</evidence>
<dbReference type="GO" id="GO:0042147">
    <property type="term" value="P:retrograde transport, endosome to Golgi"/>
    <property type="evidence" value="ECO:0007669"/>
    <property type="project" value="TreeGrafter"/>
</dbReference>
<dbReference type="VEuPathDB" id="FungiDB:GWK60_L14575"/>
<dbReference type="GO" id="GO:0005484">
    <property type="term" value="F:SNAP receptor activity"/>
    <property type="evidence" value="ECO:0007669"/>
    <property type="project" value="EnsemblFungi"/>
</dbReference>
<evidence type="ECO:0000256" key="8">
    <source>
        <dbReference type="ARBA" id="ARBA00023136"/>
    </source>
</evidence>
<dbReference type="Pfam" id="PF12352">
    <property type="entry name" value="V-SNARE_C"/>
    <property type="match status" value="1"/>
</dbReference>
<organism evidence="12 14">
    <name type="scientific">Candida glabrata</name>
    <name type="common">Yeast</name>
    <name type="synonym">Torulopsis glabrata</name>
    <dbReference type="NCBI Taxonomy" id="5478"/>
    <lineage>
        <taxon>Eukaryota</taxon>
        <taxon>Fungi</taxon>
        <taxon>Dikarya</taxon>
        <taxon>Ascomycota</taxon>
        <taxon>Saccharomycotina</taxon>
        <taxon>Saccharomycetes</taxon>
        <taxon>Saccharomycetales</taxon>
        <taxon>Saccharomycetaceae</taxon>
        <taxon>Nakaseomyces</taxon>
    </lineage>
</organism>
<evidence type="ECO:0000256" key="5">
    <source>
        <dbReference type="ARBA" id="ARBA00022927"/>
    </source>
</evidence>
<feature type="transmembrane region" description="Helical" evidence="10">
    <location>
        <begin position="203"/>
        <end position="221"/>
    </location>
</feature>
<evidence type="ECO:0000256" key="6">
    <source>
        <dbReference type="ARBA" id="ARBA00022989"/>
    </source>
</evidence>
<dbReference type="GO" id="GO:0042144">
    <property type="term" value="P:vacuole fusion, non-autophagic"/>
    <property type="evidence" value="ECO:0007669"/>
    <property type="project" value="EnsemblFungi"/>
</dbReference>
<dbReference type="OrthoDB" id="430637at2759"/>
<comment type="similarity">
    <text evidence="2">Belongs to the VTI1 family.</text>
</comment>
<feature type="domain" description="T-SNARE coiled-coil homology" evidence="11">
    <location>
        <begin position="132"/>
        <end position="194"/>
    </location>
</feature>
<dbReference type="InterPro" id="IPR007705">
    <property type="entry name" value="Vesicle_trsprt_v-SNARE_N"/>
</dbReference>
<name>A0A0W0DAN7_CANGB</name>
<dbReference type="VEuPathDB" id="FungiDB:CAGL0L10604g"/>
<dbReference type="VEuPathDB" id="FungiDB:GVI51_L10549"/>
<evidence type="ECO:0000256" key="4">
    <source>
        <dbReference type="ARBA" id="ARBA00022692"/>
    </source>
</evidence>
<keyword evidence="4 10" id="KW-0812">Transmembrane</keyword>
<dbReference type="Proteomes" id="UP000054886">
    <property type="component" value="Unassembled WGS sequence"/>
</dbReference>
<dbReference type="Pfam" id="PF05008">
    <property type="entry name" value="V-SNARE"/>
    <property type="match status" value="1"/>
</dbReference>
<evidence type="ECO:0000256" key="1">
    <source>
        <dbReference type="ARBA" id="ARBA00004409"/>
    </source>
</evidence>
<evidence type="ECO:0000313" key="14">
    <source>
        <dbReference type="Proteomes" id="UP000054886"/>
    </source>
</evidence>
<evidence type="ECO:0000256" key="3">
    <source>
        <dbReference type="ARBA" id="ARBA00022448"/>
    </source>
</evidence>
<keyword evidence="6 10" id="KW-1133">Transmembrane helix</keyword>
<dbReference type="GO" id="GO:0031902">
    <property type="term" value="C:late endosome membrane"/>
    <property type="evidence" value="ECO:0007669"/>
    <property type="project" value="TreeGrafter"/>
</dbReference>
<dbReference type="GO" id="GO:0006896">
    <property type="term" value="P:Golgi to vacuole transport"/>
    <property type="evidence" value="ECO:0007669"/>
    <property type="project" value="EnsemblFungi"/>
</dbReference>
<dbReference type="GO" id="GO:0005774">
    <property type="term" value="C:vacuolar membrane"/>
    <property type="evidence" value="ECO:0007669"/>
    <property type="project" value="EnsemblFungi"/>
</dbReference>
<dbReference type="GO" id="GO:0007036">
    <property type="term" value="P:vacuolar calcium ion homeostasis"/>
    <property type="evidence" value="ECO:0007669"/>
    <property type="project" value="EnsemblFungi"/>
</dbReference>
<reference evidence="12 14" key="1">
    <citation type="submission" date="2015-10" db="EMBL/GenBank/DDBJ databases">
        <title>Draft genomes sequences of Candida glabrata isolates 1A, 1B, 2A, 2B, 3A and 3B.</title>
        <authorList>
            <person name="Haavelsrud O.E."/>
            <person name="Gaustad P."/>
        </authorList>
    </citation>
    <scope>NUCLEOTIDE SEQUENCE [LARGE SCALE GENOMIC DNA]</scope>
    <source>
        <strain evidence="12">910700640</strain>
    </source>
</reference>
<dbReference type="Gene3D" id="1.20.5.110">
    <property type="match status" value="1"/>
</dbReference>
<dbReference type="Gene3D" id="1.20.58.400">
    <property type="entry name" value="t-snare proteins"/>
    <property type="match status" value="1"/>
</dbReference>
<proteinExistence type="inferred from homology"/>
<dbReference type="PROSITE" id="PS50192">
    <property type="entry name" value="T_SNARE"/>
    <property type="match status" value="1"/>
</dbReference>
<dbReference type="GO" id="GO:0005789">
    <property type="term" value="C:endoplasmic reticulum membrane"/>
    <property type="evidence" value="ECO:0007669"/>
    <property type="project" value="TreeGrafter"/>
</dbReference>
<dbReference type="GO" id="GO:0016236">
    <property type="term" value="P:macroautophagy"/>
    <property type="evidence" value="ECO:0007669"/>
    <property type="project" value="EnsemblFungi"/>
</dbReference>
<dbReference type="GO" id="GO:0048280">
    <property type="term" value="P:vesicle fusion with Golgi apparatus"/>
    <property type="evidence" value="ECO:0007669"/>
    <property type="project" value="TreeGrafter"/>
</dbReference>
<dbReference type="GO" id="GO:0000149">
    <property type="term" value="F:SNARE binding"/>
    <property type="evidence" value="ECO:0007669"/>
    <property type="project" value="TreeGrafter"/>
</dbReference>
<evidence type="ECO:0000313" key="12">
    <source>
        <dbReference type="EMBL" id="KTA97925.1"/>
    </source>
</evidence>
<dbReference type="GO" id="GO:0031201">
    <property type="term" value="C:SNARE complex"/>
    <property type="evidence" value="ECO:0007669"/>
    <property type="project" value="EnsemblFungi"/>
</dbReference>
<sequence>MSLLVSYESDFKATLDQGKAALVKASAQSLPERNATLKQIEEQKDELYDLLDQMALEVNNSVSDMQQRANYKAKIRDWKTQVNQELKEPLQKLLDTRDKDELFGAAARSGANGNIDVEGMSEEQRQQLLSNHAILQKSGDKLRDASRLANETEGIGSQIMMDLRSQRETLENARDTLFQADSYVDKSIKTLKVMSRRLIANKAISYAIIAVLILLIILVIFSKFR</sequence>
<dbReference type="PANTHER" id="PTHR21230">
    <property type="entry name" value="VESICLE TRANSPORT V-SNARE PROTEIN VTI1-RELATED"/>
    <property type="match status" value="1"/>
</dbReference>
<dbReference type="GO" id="GO:0006886">
    <property type="term" value="P:intracellular protein transport"/>
    <property type="evidence" value="ECO:0007669"/>
    <property type="project" value="InterPro"/>
</dbReference>
<dbReference type="InterPro" id="IPR038407">
    <property type="entry name" value="v-SNARE_N_sf"/>
</dbReference>
<dbReference type="GO" id="GO:0006891">
    <property type="term" value="P:intra-Golgi vesicle-mediated transport"/>
    <property type="evidence" value="ECO:0007669"/>
    <property type="project" value="EnsemblFungi"/>
</dbReference>
<dbReference type="CDD" id="cd15862">
    <property type="entry name" value="SNARE_Vti1"/>
    <property type="match status" value="1"/>
</dbReference>
<dbReference type="InterPro" id="IPR000727">
    <property type="entry name" value="T_SNARE_dom"/>
</dbReference>
<comment type="subcellular location">
    <subcellularLocation>
        <location evidence="1">Golgi apparatus membrane</location>
        <topology evidence="1">Single-pass type IV membrane protein</topology>
    </subcellularLocation>
</comment>
<evidence type="ECO:0000256" key="7">
    <source>
        <dbReference type="ARBA" id="ARBA00023054"/>
    </source>
</evidence>
<dbReference type="InterPro" id="IPR010989">
    <property type="entry name" value="SNARE"/>
</dbReference>
<evidence type="ECO:0000256" key="2">
    <source>
        <dbReference type="ARBA" id="ARBA00006108"/>
    </source>
</evidence>
<dbReference type="EMBL" id="LLZZ01000155">
    <property type="protein sequence ID" value="KTA97925.1"/>
    <property type="molecule type" value="Genomic_DNA"/>
</dbReference>
<dbReference type="GO" id="GO:0000139">
    <property type="term" value="C:Golgi membrane"/>
    <property type="evidence" value="ECO:0007669"/>
    <property type="project" value="UniProtKB-SubCell"/>
</dbReference>
<protein>
    <submittedName>
        <fullName evidence="12">t-SNARE VTI1</fullName>
    </submittedName>
</protein>
<comment type="caution">
    <text evidence="12">The sequence shown here is derived from an EMBL/GenBank/DDBJ whole genome shotgun (WGS) entry which is preliminary data.</text>
</comment>
<gene>
    <name evidence="13" type="ORF">AO440_004750</name>
    <name evidence="12" type="ORF">AO440_005293</name>
</gene>
<evidence type="ECO:0000256" key="9">
    <source>
        <dbReference type="SAM" id="Coils"/>
    </source>
</evidence>
<dbReference type="SMART" id="SM00397">
    <property type="entry name" value="t_SNARE"/>
    <property type="match status" value="1"/>
</dbReference>
<keyword evidence="8 10" id="KW-0472">Membrane</keyword>
<dbReference type="GO" id="GO:0012507">
    <property type="term" value="C:ER to Golgi transport vesicle membrane"/>
    <property type="evidence" value="ECO:0007669"/>
    <property type="project" value="TreeGrafter"/>
</dbReference>
<dbReference type="SUPFAM" id="SSF47661">
    <property type="entry name" value="t-snare proteins"/>
    <property type="match status" value="1"/>
</dbReference>
<accession>A0A0W0DAN7</accession>
<keyword evidence="5" id="KW-0653">Protein transport</keyword>
<dbReference type="VEuPathDB" id="FungiDB:B1J91_L10604g"/>
<dbReference type="AlphaFoldDB" id="A0A0W0DAN7"/>
<dbReference type="PANTHER" id="PTHR21230:SF26">
    <property type="entry name" value="VESICLE TRANSPORT THROUGH INTERACTION WITH T-SNARES HOMOLOG 1A"/>
    <property type="match status" value="1"/>
</dbReference>
<dbReference type="EMBL" id="LLZZ01000122">
    <property type="protein sequence ID" value="KTB02914.1"/>
    <property type="molecule type" value="Genomic_DNA"/>
</dbReference>
<keyword evidence="3" id="KW-0813">Transport</keyword>
<dbReference type="GO" id="GO:0005829">
    <property type="term" value="C:cytosol"/>
    <property type="evidence" value="ECO:0007669"/>
    <property type="project" value="GOC"/>
</dbReference>
<dbReference type="SUPFAM" id="SSF58038">
    <property type="entry name" value="SNARE fusion complex"/>
    <property type="match status" value="1"/>
</dbReference>
<dbReference type="OMA" id="MEYEAND"/>
<dbReference type="FunFam" id="1.20.5.110:FF:000002">
    <property type="entry name" value="Vesicle transport through interaction with t-SNAREsB"/>
    <property type="match status" value="1"/>
</dbReference>
<evidence type="ECO:0000313" key="13">
    <source>
        <dbReference type="EMBL" id="KTB02914.1"/>
    </source>
</evidence>
<evidence type="ECO:0000259" key="11">
    <source>
        <dbReference type="PROSITE" id="PS50192"/>
    </source>
</evidence>